<gene>
    <name evidence="1" type="ORF">H9804_06670</name>
</gene>
<dbReference type="Pfam" id="PF08850">
    <property type="entry name" value="DUF1820"/>
    <property type="match status" value="1"/>
</dbReference>
<dbReference type="EMBL" id="DXAQ01000104">
    <property type="protein sequence ID" value="HIZ89610.1"/>
    <property type="molecule type" value="Genomic_DNA"/>
</dbReference>
<protein>
    <submittedName>
        <fullName evidence="1">DUF1820 family protein</fullName>
    </submittedName>
</protein>
<sequence length="96" mass="10972">MSKELFKITILDEDKEHTTVYATSVTQADFLGFIEISGIEFPNQSDIILTPGEDKAHSLFKDTKRIIIPGNYIIRIEELKEDKKAQIINIFDSVKN</sequence>
<proteinExistence type="predicted"/>
<comment type="caution">
    <text evidence="1">The sequence shown here is derived from an EMBL/GenBank/DDBJ whole genome shotgun (WGS) entry which is preliminary data.</text>
</comment>
<accession>A0A9D2GV53</accession>
<organism evidence="1 2">
    <name type="scientific">Candidatus Mucispirillum faecigallinarum</name>
    <dbReference type="NCBI Taxonomy" id="2838699"/>
    <lineage>
        <taxon>Bacteria</taxon>
        <taxon>Pseudomonadati</taxon>
        <taxon>Deferribacterota</taxon>
        <taxon>Deferribacteres</taxon>
        <taxon>Deferribacterales</taxon>
        <taxon>Mucispirillaceae</taxon>
        <taxon>Mucispirillum</taxon>
    </lineage>
</organism>
<evidence type="ECO:0000313" key="1">
    <source>
        <dbReference type="EMBL" id="HIZ89610.1"/>
    </source>
</evidence>
<name>A0A9D2GV53_9BACT</name>
<dbReference type="InterPro" id="IPR014949">
    <property type="entry name" value="DUF1820"/>
</dbReference>
<evidence type="ECO:0000313" key="2">
    <source>
        <dbReference type="Proteomes" id="UP000824176"/>
    </source>
</evidence>
<reference evidence="1" key="1">
    <citation type="journal article" date="2021" name="PeerJ">
        <title>Extensive microbial diversity within the chicken gut microbiome revealed by metagenomics and culture.</title>
        <authorList>
            <person name="Gilroy R."/>
            <person name="Ravi A."/>
            <person name="Getino M."/>
            <person name="Pursley I."/>
            <person name="Horton D.L."/>
            <person name="Alikhan N.F."/>
            <person name="Baker D."/>
            <person name="Gharbi K."/>
            <person name="Hall N."/>
            <person name="Watson M."/>
            <person name="Adriaenssens E.M."/>
            <person name="Foster-Nyarko E."/>
            <person name="Jarju S."/>
            <person name="Secka A."/>
            <person name="Antonio M."/>
            <person name="Oren A."/>
            <person name="Chaudhuri R.R."/>
            <person name="La Ragione R."/>
            <person name="Hildebrand F."/>
            <person name="Pallen M.J."/>
        </authorList>
    </citation>
    <scope>NUCLEOTIDE SEQUENCE</scope>
    <source>
        <strain evidence="1">ChiW4-1371</strain>
    </source>
</reference>
<dbReference type="AlphaFoldDB" id="A0A9D2GV53"/>
<reference evidence="1" key="2">
    <citation type="submission" date="2021-04" db="EMBL/GenBank/DDBJ databases">
        <authorList>
            <person name="Gilroy R."/>
        </authorList>
    </citation>
    <scope>NUCLEOTIDE SEQUENCE</scope>
    <source>
        <strain evidence="1">ChiW4-1371</strain>
    </source>
</reference>
<dbReference type="Proteomes" id="UP000824176">
    <property type="component" value="Unassembled WGS sequence"/>
</dbReference>